<dbReference type="EMBL" id="JAHXZJ010001119">
    <property type="protein sequence ID" value="KAH0554352.1"/>
    <property type="molecule type" value="Genomic_DNA"/>
</dbReference>
<protein>
    <recommendedName>
        <fullName evidence="5">Serine/threonine-protein phosphatase 4 regulatory subunit 2</fullName>
    </recommendedName>
</protein>
<feature type="compositionally biased region" description="Basic and acidic residues" evidence="2">
    <location>
        <begin position="370"/>
        <end position="384"/>
    </location>
</feature>
<feature type="compositionally biased region" description="Basic and acidic residues" evidence="2">
    <location>
        <begin position="447"/>
        <end position="459"/>
    </location>
</feature>
<dbReference type="GO" id="GO:0030289">
    <property type="term" value="C:protein phosphatase 4 complex"/>
    <property type="evidence" value="ECO:0007669"/>
    <property type="project" value="InterPro"/>
</dbReference>
<dbReference type="GO" id="GO:0005634">
    <property type="term" value="C:nucleus"/>
    <property type="evidence" value="ECO:0007669"/>
    <property type="project" value="TreeGrafter"/>
</dbReference>
<feature type="region of interest" description="Disordered" evidence="2">
    <location>
        <begin position="208"/>
        <end position="237"/>
    </location>
</feature>
<evidence type="ECO:0000313" key="3">
    <source>
        <dbReference type="EMBL" id="KAH0554352.1"/>
    </source>
</evidence>
<feature type="compositionally biased region" description="Acidic residues" evidence="2">
    <location>
        <begin position="688"/>
        <end position="714"/>
    </location>
</feature>
<proteinExistence type="inferred from homology"/>
<feature type="compositionally biased region" description="Polar residues" evidence="2">
    <location>
        <begin position="161"/>
        <end position="170"/>
    </location>
</feature>
<name>A0AAV7IMJ1_COTGL</name>
<sequence>MDNPEEVLQALDEFCKMRPSEIPRELEDYLCFVAKTGDPVYQWSLIKPLFREKLVRVMTDFYENCPALDLASSPNLEHFNYDIMKCNLLELLESFASAPFTVQRICELLTSPRKEYNRVDKFMRAIEKNILVVSTKEPGPTARRSENGESMLNGSIDDDNITPNNQSSQEVEMESWVKDCTADANSLSLTPTDHDQSLVDTISPSNKILTKDVNTNNPSTEDSSNLSTQDNNKDQSSRLEMTVSGFISAAHDLSSTPLITTPNSVHDTITTVNNLSNSTDQISSINDVSEAIINEDTSSQPSLDTENDNNSESNTNKKLQTTFESKDFAGKLNNELADKFYTGSNYKTEAESIIKNDDLSKCIDEKLHQDLKDDNPKSDDESKSCYDSNLESETPEKRPRLDADIDEVKNNKIDNNRSFSVVSSQDETEINDSSRLIVSDTAIKSDKTDNLLGNDRNDQELQSAESCSHEIQSEATFVAEQVPKLTSDDSRSNPEKSNEETTTEAQECSEDTPKPIIEEPPSESSSSSSSSSSISSPSSSLNESTQKSSKADDKQNSSVVIQEAMNDDSKLFSNASINDPIPIIEEPKDELTNMDTVPGTQLEISDYTKTDSDVPADSGTNDNPDNTEIQTQAESEELKVEDKNLINLDGNNDAVAVAATVSAADDLNKMLPTIPDLSNIPMEKEESMESESMEVDNEEPNPVFEQDEPMEQESGDQIRS</sequence>
<keyword evidence="4" id="KW-1185">Reference proteome</keyword>
<feature type="region of interest" description="Disordered" evidence="2">
    <location>
        <begin position="137"/>
        <end position="176"/>
    </location>
</feature>
<accession>A0AAV7IMJ1</accession>
<feature type="compositionally biased region" description="Basic and acidic residues" evidence="2">
    <location>
        <begin position="486"/>
        <end position="499"/>
    </location>
</feature>
<dbReference type="GO" id="GO:0019888">
    <property type="term" value="F:protein phosphatase regulator activity"/>
    <property type="evidence" value="ECO:0007669"/>
    <property type="project" value="InterPro"/>
</dbReference>
<dbReference type="PANTHER" id="PTHR16487:SF0">
    <property type="entry name" value="PROTEIN PHOSPHATASE 4 REGULATORY SUBUNIT 2-RELATED"/>
    <property type="match status" value="1"/>
</dbReference>
<feature type="region of interest" description="Disordered" evidence="2">
    <location>
        <begin position="447"/>
        <end position="627"/>
    </location>
</feature>
<feature type="compositionally biased region" description="Basic and acidic residues" evidence="2">
    <location>
        <begin position="394"/>
        <end position="409"/>
    </location>
</feature>
<feature type="region of interest" description="Disordered" evidence="2">
    <location>
        <begin position="297"/>
        <end position="320"/>
    </location>
</feature>
<feature type="compositionally biased region" description="Polar residues" evidence="2">
    <location>
        <begin position="208"/>
        <end position="230"/>
    </location>
</feature>
<feature type="compositionally biased region" description="Polar residues" evidence="2">
    <location>
        <begin position="593"/>
        <end position="603"/>
    </location>
</feature>
<evidence type="ECO:0000256" key="1">
    <source>
        <dbReference type="ARBA" id="ARBA00009207"/>
    </source>
</evidence>
<feature type="compositionally biased region" description="Low complexity" evidence="2">
    <location>
        <begin position="308"/>
        <end position="318"/>
    </location>
</feature>
<comment type="similarity">
    <text evidence="1">Belongs to the PPP4R2 family.</text>
</comment>
<dbReference type="InterPro" id="IPR015267">
    <property type="entry name" value="PPP4R2"/>
</dbReference>
<gene>
    <name evidence="3" type="ORF">KQX54_009858</name>
</gene>
<reference evidence="3 4" key="1">
    <citation type="journal article" date="2021" name="J. Hered.">
        <title>A chromosome-level genome assembly of the parasitoid wasp, Cotesia glomerata (Hymenoptera: Braconidae).</title>
        <authorList>
            <person name="Pinto B.J."/>
            <person name="Weis J.J."/>
            <person name="Gamble T."/>
            <person name="Ode P.J."/>
            <person name="Paul R."/>
            <person name="Zaspel J.M."/>
        </authorList>
    </citation>
    <scope>NUCLEOTIDE SEQUENCE [LARGE SCALE GENOMIC DNA]</scope>
    <source>
        <strain evidence="3">CgM1</strain>
    </source>
</reference>
<dbReference type="PANTHER" id="PTHR16487">
    <property type="entry name" value="PPP4R2-RELATED PROTEIN"/>
    <property type="match status" value="1"/>
</dbReference>
<feature type="region of interest" description="Disordered" evidence="2">
    <location>
        <begin position="370"/>
        <end position="409"/>
    </location>
</feature>
<feature type="compositionally biased region" description="Polar residues" evidence="2">
    <location>
        <begin position="618"/>
        <end position="627"/>
    </location>
</feature>
<dbReference type="GO" id="GO:0005737">
    <property type="term" value="C:cytoplasm"/>
    <property type="evidence" value="ECO:0007669"/>
    <property type="project" value="TreeGrafter"/>
</dbReference>
<evidence type="ECO:0008006" key="5">
    <source>
        <dbReference type="Google" id="ProtNLM"/>
    </source>
</evidence>
<evidence type="ECO:0000313" key="4">
    <source>
        <dbReference type="Proteomes" id="UP000826195"/>
    </source>
</evidence>
<organism evidence="3 4">
    <name type="scientific">Cotesia glomerata</name>
    <name type="common">Lepidopteran parasitic wasp</name>
    <name type="synonym">Apanteles glomeratus</name>
    <dbReference type="NCBI Taxonomy" id="32391"/>
    <lineage>
        <taxon>Eukaryota</taxon>
        <taxon>Metazoa</taxon>
        <taxon>Ecdysozoa</taxon>
        <taxon>Arthropoda</taxon>
        <taxon>Hexapoda</taxon>
        <taxon>Insecta</taxon>
        <taxon>Pterygota</taxon>
        <taxon>Neoptera</taxon>
        <taxon>Endopterygota</taxon>
        <taxon>Hymenoptera</taxon>
        <taxon>Apocrita</taxon>
        <taxon>Ichneumonoidea</taxon>
        <taxon>Braconidae</taxon>
        <taxon>Microgastrinae</taxon>
        <taxon>Cotesia</taxon>
    </lineage>
</organism>
<comment type="caution">
    <text evidence="3">The sequence shown here is derived from an EMBL/GenBank/DDBJ whole genome shotgun (WGS) entry which is preliminary data.</text>
</comment>
<dbReference type="Pfam" id="PF09184">
    <property type="entry name" value="PPP4R2"/>
    <property type="match status" value="1"/>
</dbReference>
<feature type="region of interest" description="Disordered" evidence="2">
    <location>
        <begin position="671"/>
        <end position="720"/>
    </location>
</feature>
<dbReference type="AlphaFoldDB" id="A0AAV7IMJ1"/>
<feature type="compositionally biased region" description="Low complexity" evidence="2">
    <location>
        <begin position="522"/>
        <end position="540"/>
    </location>
</feature>
<dbReference type="Proteomes" id="UP000826195">
    <property type="component" value="Unassembled WGS sequence"/>
</dbReference>
<evidence type="ECO:0000256" key="2">
    <source>
        <dbReference type="SAM" id="MobiDB-lite"/>
    </source>
</evidence>